<dbReference type="EMBL" id="BKCJ010008940">
    <property type="protein sequence ID" value="GEU84646.1"/>
    <property type="molecule type" value="Genomic_DNA"/>
</dbReference>
<organism evidence="4">
    <name type="scientific">Tanacetum cinerariifolium</name>
    <name type="common">Dalmatian daisy</name>
    <name type="synonym">Chrysanthemum cinerariifolium</name>
    <dbReference type="NCBI Taxonomy" id="118510"/>
    <lineage>
        <taxon>Eukaryota</taxon>
        <taxon>Viridiplantae</taxon>
        <taxon>Streptophyta</taxon>
        <taxon>Embryophyta</taxon>
        <taxon>Tracheophyta</taxon>
        <taxon>Spermatophyta</taxon>
        <taxon>Magnoliopsida</taxon>
        <taxon>eudicotyledons</taxon>
        <taxon>Gunneridae</taxon>
        <taxon>Pentapetalae</taxon>
        <taxon>asterids</taxon>
        <taxon>campanulids</taxon>
        <taxon>Asterales</taxon>
        <taxon>Asteraceae</taxon>
        <taxon>Asteroideae</taxon>
        <taxon>Anthemideae</taxon>
        <taxon>Anthemidinae</taxon>
        <taxon>Tanacetum</taxon>
    </lineage>
</organism>
<dbReference type="GO" id="GO:0003676">
    <property type="term" value="F:nucleic acid binding"/>
    <property type="evidence" value="ECO:0007669"/>
    <property type="project" value="InterPro"/>
</dbReference>
<evidence type="ECO:0000256" key="1">
    <source>
        <dbReference type="PROSITE-ProRule" id="PRU00047"/>
    </source>
</evidence>
<proteinExistence type="predicted"/>
<dbReference type="InterPro" id="IPR032567">
    <property type="entry name" value="RTL1-rel"/>
</dbReference>
<dbReference type="GO" id="GO:0004190">
    <property type="term" value="F:aspartic-type endopeptidase activity"/>
    <property type="evidence" value="ECO:0007669"/>
    <property type="project" value="InterPro"/>
</dbReference>
<evidence type="ECO:0000256" key="2">
    <source>
        <dbReference type="SAM" id="MobiDB-lite"/>
    </source>
</evidence>
<keyword evidence="1" id="KW-0863">Zinc-finger</keyword>
<dbReference type="Gene3D" id="2.40.70.10">
    <property type="entry name" value="Acid Proteases"/>
    <property type="match status" value="1"/>
</dbReference>
<dbReference type="PANTHER" id="PTHR15503:SF45">
    <property type="entry name" value="RNA-DIRECTED DNA POLYMERASE HOMOLOG"/>
    <property type="match status" value="1"/>
</dbReference>
<comment type="caution">
    <text evidence="4">The sequence shown here is derived from an EMBL/GenBank/DDBJ whole genome shotgun (WGS) entry which is preliminary data.</text>
</comment>
<keyword evidence="1" id="KW-0479">Metal-binding</keyword>
<dbReference type="CDD" id="cd00303">
    <property type="entry name" value="retropepsin_like"/>
    <property type="match status" value="1"/>
</dbReference>
<dbReference type="GO" id="GO:0008270">
    <property type="term" value="F:zinc ion binding"/>
    <property type="evidence" value="ECO:0007669"/>
    <property type="project" value="UniProtKB-KW"/>
</dbReference>
<dbReference type="Pfam" id="PF08284">
    <property type="entry name" value="RVP_2"/>
    <property type="match status" value="1"/>
</dbReference>
<dbReference type="SUPFAM" id="SSF50630">
    <property type="entry name" value="Acid proteases"/>
    <property type="match status" value="1"/>
</dbReference>
<dbReference type="SMART" id="SM00343">
    <property type="entry name" value="ZnF_C2HC"/>
    <property type="match status" value="1"/>
</dbReference>
<feature type="compositionally biased region" description="Basic and acidic residues" evidence="2">
    <location>
        <begin position="1"/>
        <end position="11"/>
    </location>
</feature>
<dbReference type="Pfam" id="PF00098">
    <property type="entry name" value="zf-CCHC"/>
    <property type="match status" value="1"/>
</dbReference>
<dbReference type="GO" id="GO:0006508">
    <property type="term" value="P:proteolysis"/>
    <property type="evidence" value="ECO:0007669"/>
    <property type="project" value="InterPro"/>
</dbReference>
<protein>
    <recommendedName>
        <fullName evidence="3">CCHC-type domain-containing protein</fullName>
    </recommendedName>
</protein>
<name>A0A6L2NEE5_TANCI</name>
<reference evidence="4" key="1">
    <citation type="journal article" date="2019" name="Sci. Rep.">
        <title>Draft genome of Tanacetum cinerariifolium, the natural source of mosquito coil.</title>
        <authorList>
            <person name="Yamashiro T."/>
            <person name="Shiraishi A."/>
            <person name="Satake H."/>
            <person name="Nakayama K."/>
        </authorList>
    </citation>
    <scope>NUCLEOTIDE SEQUENCE</scope>
</reference>
<evidence type="ECO:0000313" key="4">
    <source>
        <dbReference type="EMBL" id="GEU84646.1"/>
    </source>
</evidence>
<dbReference type="InterPro" id="IPR001969">
    <property type="entry name" value="Aspartic_peptidase_AS"/>
</dbReference>
<dbReference type="PANTHER" id="PTHR15503">
    <property type="entry name" value="LDOC1 RELATED"/>
    <property type="match status" value="1"/>
</dbReference>
<feature type="domain" description="CCHC-type" evidence="3">
    <location>
        <begin position="432"/>
        <end position="448"/>
    </location>
</feature>
<evidence type="ECO:0000259" key="3">
    <source>
        <dbReference type="PROSITE" id="PS50158"/>
    </source>
</evidence>
<dbReference type="InterPro" id="IPR001878">
    <property type="entry name" value="Znf_CCHC"/>
</dbReference>
<dbReference type="InterPro" id="IPR021109">
    <property type="entry name" value="Peptidase_aspartic_dom_sf"/>
</dbReference>
<gene>
    <name evidence="4" type="ORF">Tci_056624</name>
</gene>
<dbReference type="PROSITE" id="PS00141">
    <property type="entry name" value="ASP_PROTEASE"/>
    <property type="match status" value="1"/>
</dbReference>
<dbReference type="AlphaFoldDB" id="A0A6L2NEE5"/>
<accession>A0A6L2NEE5</accession>
<dbReference type="PROSITE" id="PS50158">
    <property type="entry name" value="ZF_CCHC"/>
    <property type="match status" value="1"/>
</dbReference>
<sequence length="914" mass="101921">MPCRTGPDRRPTRIGPTPTGPYHFSPVLGPVFWTKSVSVRSGLGRSGLGRSGLGWSGLVFDRCSPLPLPVSSPLLPANPTFPLGYRVAMIWLRAETPSTSHLLPSSTPLSRTPPLIPIPLPTSSPPLLLPSKSHISEITEVTLPPRKRLCIALGLRYEVVESSSTPTARPTRGFKADYGFVATLDDKIRRDPERDVGYRIIDTWDEMLVGMPGAPTTVKTELGRRMTDFVTTSMDASDTARAEVMSLRTIVLAQQAEIAGLQARRRGLDRGPAQPEIPEEAAITTTTTTIVTDAQLKALIDQGVANALAACDADRSRNGEDRHDSGMGARRQSPLARECTYQDFMNANPYILRELALMCARMSLEESDKIERYIGDLPDMIHGSVMASKPKTMQENTGMAYTAGSSEKKPYKGSKPLCSKYNYHHDGQCAPKCHKCNRVGHLARDCKSPTNANTAKNQRGTGTVGNGNAPAKVYAVGHARKNLDSNVVTHTFLLKNRYTSILFDTGSDRSFVSTAFSSKINITPTTLDYYYDVELDDGRIIRLNTIIWGFTIKFLNHPFSIDLMRIELGSFDVIISMDWLAKYQAVIFCAEKIIHIPWGSETLIVHGDESNRGNKTRLNIISCTKMQKYMLKGCHVFLAHVTTKQTEDKSEKKRLEDVPIVRDFPEVFPKDLRVSTNSTSGIKNRFDTWKERNKPLRVQALVMTIGLELPKQILNAPTEARKPENIKNKDVRGMLIENSKDPEKLRKEKLEPHADGTLCLNGRSWLPCYGDLRTVIMHESHKSKYSINPGKANVVVDALSRKERVPLRVRALVMTIGLDLPKKILKAQTEARKPENIKNEDVGGMLIENAINPEVIRTEKLEPSADGTLCLNSRSWLPCYGDFQTVIMNESHKSKYSIHPGSKKMYQDIKKLYW</sequence>
<keyword evidence="1" id="KW-0862">Zinc</keyword>
<feature type="region of interest" description="Disordered" evidence="2">
    <location>
        <begin position="1"/>
        <end position="21"/>
    </location>
</feature>